<comment type="pathway">
    <text evidence="6">tRNA modification; N(7)-methylguanine-tRNA biosynthesis.</text>
</comment>
<name>A0AAV5QZ38_PICKL</name>
<dbReference type="PANTHER" id="PTHR16288:SF0">
    <property type="entry name" value="TRNA (GUANINE-N(7)-)-METHYLTRANSFERASE NON-CATALYTIC SUBUNIT WDR4"/>
    <property type="match status" value="1"/>
</dbReference>
<evidence type="ECO:0000256" key="3">
    <source>
        <dbReference type="ARBA" id="ARBA00022694"/>
    </source>
</evidence>
<keyword evidence="9" id="KW-1185">Reference proteome</keyword>
<dbReference type="AlphaFoldDB" id="A0AAV5QZ38"/>
<gene>
    <name evidence="8" type="ORF">DAPK24_008160</name>
</gene>
<evidence type="ECO:0000256" key="1">
    <source>
        <dbReference type="ARBA" id="ARBA00004123"/>
    </source>
</evidence>
<dbReference type="InterPro" id="IPR028884">
    <property type="entry name" value="Trm82"/>
</dbReference>
<accession>A0AAV5QZ38</accession>
<keyword evidence="5 6" id="KW-0539">Nucleus</keyword>
<evidence type="ECO:0000256" key="5">
    <source>
        <dbReference type="ARBA" id="ARBA00023242"/>
    </source>
</evidence>
<comment type="caution">
    <text evidence="8">The sequence shown here is derived from an EMBL/GenBank/DDBJ whole genome shotgun (WGS) entry which is preliminary data.</text>
</comment>
<dbReference type="InterPro" id="IPR015943">
    <property type="entry name" value="WD40/YVTN_repeat-like_dom_sf"/>
</dbReference>
<evidence type="ECO:0000256" key="6">
    <source>
        <dbReference type="HAMAP-Rule" id="MF_03056"/>
    </source>
</evidence>
<dbReference type="InterPro" id="IPR036322">
    <property type="entry name" value="WD40_repeat_dom_sf"/>
</dbReference>
<proteinExistence type="inferred from homology"/>
<dbReference type="GO" id="GO:0106004">
    <property type="term" value="P:tRNA (guanine-N7)-methylation"/>
    <property type="evidence" value="ECO:0007669"/>
    <property type="project" value="UniProtKB-UniRule"/>
</dbReference>
<evidence type="ECO:0000313" key="8">
    <source>
        <dbReference type="EMBL" id="GMM44241.1"/>
    </source>
</evidence>
<comment type="subcellular location">
    <subcellularLocation>
        <location evidence="1 6">Nucleus</location>
    </subcellularLocation>
</comment>
<keyword evidence="2 6" id="KW-0853">WD repeat</keyword>
<evidence type="ECO:0000256" key="2">
    <source>
        <dbReference type="ARBA" id="ARBA00022574"/>
    </source>
</evidence>
<evidence type="ECO:0000313" key="9">
    <source>
        <dbReference type="Proteomes" id="UP001378960"/>
    </source>
</evidence>
<comment type="function">
    <text evidence="6">Required for the formation of N(7)-methylguanine at position 46 (m7G46) in tRNA. In the complex, it is required to stabilize and induce conformational changes of the catalytic subunit.</text>
</comment>
<sequence length="478" mass="55603">MKHPFQHILLDKTGEYFFAAAINTVFLFKIVKNDENDNDTNSDNIIENAKLLGSWTDEVDPYYTIRKHHRELLEQYEQQQREKEEKEKAENELSSNSTNENNKREIIPVEQIPTSTKQIMNKRPKLPLPGPGAPPTYTYIRDMTLSNNNEYLIITTDNDKAVVVFKINYNPSNDNNNEKVFNLTKRQPMMKRPSAICTTIDDLNILIADKFGDVYSLPLNDEKILNDNELKPILGHVSMLTGVYNTIDENNNQVIFTTDRDEHIRISYYPKSYVIKKILFGHKEFISTFILPKWCNNNILVSAGGDSFIYTWLWKSEIEGNEIKCKFNVDDLIKDKLNEKHLVPEKFQNDSKNLVEYCISKIIPLNKTNQLAIIFEKIPFLFIFDLSIDGELKFNREINVINDIITATCTNDLLILSFNNMEKCLNFYQIIDNNNIKPLENSLKLLETINNANDSVIGDIDELIPLFNTNYLRKRREH</sequence>
<dbReference type="Gene3D" id="2.130.10.10">
    <property type="entry name" value="YVTN repeat-like/Quinoprotein amine dehydrogenase"/>
    <property type="match status" value="1"/>
</dbReference>
<dbReference type="PANTHER" id="PTHR16288">
    <property type="entry name" value="WD40 REPEAT PROTEIN 4"/>
    <property type="match status" value="1"/>
</dbReference>
<dbReference type="Proteomes" id="UP001378960">
    <property type="component" value="Unassembled WGS sequence"/>
</dbReference>
<reference evidence="8 9" key="1">
    <citation type="journal article" date="2023" name="Elife">
        <title>Identification of key yeast species and microbe-microbe interactions impacting larval growth of Drosophila in the wild.</title>
        <authorList>
            <person name="Mure A."/>
            <person name="Sugiura Y."/>
            <person name="Maeda R."/>
            <person name="Honda K."/>
            <person name="Sakurai N."/>
            <person name="Takahashi Y."/>
            <person name="Watada M."/>
            <person name="Katoh T."/>
            <person name="Gotoh A."/>
            <person name="Gotoh Y."/>
            <person name="Taniguchi I."/>
            <person name="Nakamura K."/>
            <person name="Hayashi T."/>
            <person name="Katayama T."/>
            <person name="Uemura T."/>
            <person name="Hattori Y."/>
        </authorList>
    </citation>
    <scope>NUCLEOTIDE SEQUENCE [LARGE SCALE GENOMIC DNA]</scope>
    <source>
        <strain evidence="8 9">PK-24</strain>
    </source>
</reference>
<comment type="similarity">
    <text evidence="6">Belongs to the WD repeat TRM82 family.</text>
</comment>
<dbReference type="GO" id="GO:0005634">
    <property type="term" value="C:nucleus"/>
    <property type="evidence" value="ECO:0007669"/>
    <property type="project" value="UniProtKB-SubCell"/>
</dbReference>
<evidence type="ECO:0000256" key="4">
    <source>
        <dbReference type="ARBA" id="ARBA00022737"/>
    </source>
</evidence>
<dbReference type="GO" id="GO:0005829">
    <property type="term" value="C:cytosol"/>
    <property type="evidence" value="ECO:0007669"/>
    <property type="project" value="TreeGrafter"/>
</dbReference>
<keyword evidence="4 6" id="KW-0677">Repeat</keyword>
<organism evidence="8 9">
    <name type="scientific">Pichia kluyveri</name>
    <name type="common">Yeast</name>
    <dbReference type="NCBI Taxonomy" id="36015"/>
    <lineage>
        <taxon>Eukaryota</taxon>
        <taxon>Fungi</taxon>
        <taxon>Dikarya</taxon>
        <taxon>Ascomycota</taxon>
        <taxon>Saccharomycotina</taxon>
        <taxon>Pichiomycetes</taxon>
        <taxon>Pichiales</taxon>
        <taxon>Pichiaceae</taxon>
        <taxon>Pichia</taxon>
    </lineage>
</organism>
<protein>
    <submittedName>
        <fullName evidence="8">Trm82 protein</fullName>
    </submittedName>
</protein>
<feature type="compositionally biased region" description="Basic and acidic residues" evidence="7">
    <location>
        <begin position="79"/>
        <end position="91"/>
    </location>
</feature>
<keyword evidence="3 6" id="KW-0819">tRNA processing</keyword>
<feature type="region of interest" description="Disordered" evidence="7">
    <location>
        <begin position="77"/>
        <end position="105"/>
    </location>
</feature>
<dbReference type="HAMAP" id="MF_03056">
    <property type="entry name" value="TRM82"/>
    <property type="match status" value="1"/>
</dbReference>
<evidence type="ECO:0000256" key="7">
    <source>
        <dbReference type="SAM" id="MobiDB-lite"/>
    </source>
</evidence>
<dbReference type="GO" id="GO:0043527">
    <property type="term" value="C:tRNA methyltransferase complex"/>
    <property type="evidence" value="ECO:0007669"/>
    <property type="project" value="TreeGrafter"/>
</dbReference>
<dbReference type="SUPFAM" id="SSF50978">
    <property type="entry name" value="WD40 repeat-like"/>
    <property type="match status" value="1"/>
</dbReference>
<dbReference type="EMBL" id="BTGB01000001">
    <property type="protein sequence ID" value="GMM44241.1"/>
    <property type="molecule type" value="Genomic_DNA"/>
</dbReference>